<dbReference type="GO" id="GO:0000122">
    <property type="term" value="P:negative regulation of transcription by RNA polymerase II"/>
    <property type="evidence" value="ECO:0007669"/>
    <property type="project" value="UniProtKB-ARBA"/>
</dbReference>
<keyword evidence="10" id="KW-1185">Reference proteome</keyword>
<dbReference type="WBParaSite" id="nRc.2.0.1.t05842-RA">
    <property type="protein sequence ID" value="nRc.2.0.1.t05842-RA"/>
    <property type="gene ID" value="nRc.2.0.1.g05842"/>
</dbReference>
<dbReference type="SUPFAM" id="SSF57667">
    <property type="entry name" value="beta-beta-alpha zinc fingers"/>
    <property type="match status" value="1"/>
</dbReference>
<evidence type="ECO:0000256" key="7">
    <source>
        <dbReference type="PROSITE-ProRule" id="PRU00042"/>
    </source>
</evidence>
<evidence type="ECO:0000256" key="3">
    <source>
        <dbReference type="ARBA" id="ARBA00022737"/>
    </source>
</evidence>
<keyword evidence="8" id="KW-0175">Coiled coil</keyword>
<keyword evidence="4 7" id="KW-0863">Zinc-finger</keyword>
<evidence type="ECO:0000256" key="4">
    <source>
        <dbReference type="ARBA" id="ARBA00022771"/>
    </source>
</evidence>
<evidence type="ECO:0000256" key="5">
    <source>
        <dbReference type="ARBA" id="ARBA00022833"/>
    </source>
</evidence>
<evidence type="ECO:0000256" key="6">
    <source>
        <dbReference type="ARBA" id="ARBA00023242"/>
    </source>
</evidence>
<keyword evidence="2" id="KW-0479">Metal-binding</keyword>
<sequence>MSVGAGDDVAQILNVDPEQLAQLLSESADGTAQLIDEHGNTITLTAEQFANAGFDVVGSAAAVGENQQYVQGEDGQIYMIENQEQLVTPKIQKMTQQQQQEKVAPKTAADQQLIDDYRRLLQEKEQRLLEMEQKLKETTEQNVIMAHALVSTCKSQEADLDDGKRQIGKKDGSASGDVLKTPSLASRAALESTIYRRSNDAFQIGFLPYPCDQCPRRFAQELHLKRHLEMAHAKRRPFYCQYCNRDLYLASDLHFQGHMRMQHKQEMEHEANLRHGIIEQNEPPQTQAAAAFVPRETYEPEQEPDWEDQEEEQKVTKYAWFTICWLLYTIHVTGPRGLGG</sequence>
<dbReference type="PANTHER" id="PTHR16515">
    <property type="entry name" value="PR DOMAIN ZINC FINGER PROTEIN"/>
    <property type="match status" value="1"/>
</dbReference>
<organism evidence="10 11">
    <name type="scientific">Romanomermis culicivorax</name>
    <name type="common">Nematode worm</name>
    <dbReference type="NCBI Taxonomy" id="13658"/>
    <lineage>
        <taxon>Eukaryota</taxon>
        <taxon>Metazoa</taxon>
        <taxon>Ecdysozoa</taxon>
        <taxon>Nematoda</taxon>
        <taxon>Enoplea</taxon>
        <taxon>Dorylaimia</taxon>
        <taxon>Mermithida</taxon>
        <taxon>Mermithoidea</taxon>
        <taxon>Mermithidae</taxon>
        <taxon>Romanomermis</taxon>
    </lineage>
</organism>
<name>A0A915HWB0_ROMCU</name>
<feature type="domain" description="C2H2-type" evidence="9">
    <location>
        <begin position="209"/>
        <end position="237"/>
    </location>
</feature>
<evidence type="ECO:0000313" key="11">
    <source>
        <dbReference type="WBParaSite" id="nRc.2.0.1.t05842-RA"/>
    </source>
</evidence>
<evidence type="ECO:0000256" key="8">
    <source>
        <dbReference type="SAM" id="Coils"/>
    </source>
</evidence>
<keyword evidence="6" id="KW-0539">Nucleus</keyword>
<evidence type="ECO:0000313" key="10">
    <source>
        <dbReference type="Proteomes" id="UP000887565"/>
    </source>
</evidence>
<proteinExistence type="predicted"/>
<protein>
    <submittedName>
        <fullName evidence="11">C2H2-type domain-containing protein</fullName>
    </submittedName>
</protein>
<dbReference type="GO" id="GO:0008270">
    <property type="term" value="F:zinc ion binding"/>
    <property type="evidence" value="ECO:0007669"/>
    <property type="project" value="UniProtKB-KW"/>
</dbReference>
<dbReference type="AlphaFoldDB" id="A0A915HWB0"/>
<dbReference type="SMART" id="SM00355">
    <property type="entry name" value="ZnF_C2H2"/>
    <property type="match status" value="2"/>
</dbReference>
<evidence type="ECO:0000256" key="1">
    <source>
        <dbReference type="ARBA" id="ARBA00004123"/>
    </source>
</evidence>
<dbReference type="FunFam" id="3.30.160.60:FF:000446">
    <property type="entry name" value="Zinc finger protein"/>
    <property type="match status" value="1"/>
</dbReference>
<evidence type="ECO:0000256" key="2">
    <source>
        <dbReference type="ARBA" id="ARBA00022723"/>
    </source>
</evidence>
<dbReference type="InterPro" id="IPR036236">
    <property type="entry name" value="Znf_C2H2_sf"/>
</dbReference>
<dbReference type="PANTHER" id="PTHR16515:SF49">
    <property type="entry name" value="GASTRULA ZINC FINGER PROTEIN XLCGF49.1-LIKE-RELATED"/>
    <property type="match status" value="1"/>
</dbReference>
<dbReference type="PROSITE" id="PS00028">
    <property type="entry name" value="ZINC_FINGER_C2H2_1"/>
    <property type="match status" value="1"/>
</dbReference>
<feature type="coiled-coil region" evidence="8">
    <location>
        <begin position="114"/>
        <end position="141"/>
    </location>
</feature>
<dbReference type="Proteomes" id="UP000887565">
    <property type="component" value="Unplaced"/>
</dbReference>
<keyword evidence="3" id="KW-0677">Repeat</keyword>
<reference evidence="11" key="1">
    <citation type="submission" date="2022-11" db="UniProtKB">
        <authorList>
            <consortium name="WormBaseParasite"/>
        </authorList>
    </citation>
    <scope>IDENTIFICATION</scope>
</reference>
<dbReference type="GO" id="GO:0005634">
    <property type="term" value="C:nucleus"/>
    <property type="evidence" value="ECO:0007669"/>
    <property type="project" value="UniProtKB-SubCell"/>
</dbReference>
<accession>A0A915HWB0</accession>
<keyword evidence="5" id="KW-0862">Zinc</keyword>
<dbReference type="Gene3D" id="3.30.160.60">
    <property type="entry name" value="Classic Zinc Finger"/>
    <property type="match status" value="1"/>
</dbReference>
<dbReference type="InterPro" id="IPR050331">
    <property type="entry name" value="Zinc_finger"/>
</dbReference>
<evidence type="ECO:0000259" key="9">
    <source>
        <dbReference type="PROSITE" id="PS50157"/>
    </source>
</evidence>
<comment type="subcellular location">
    <subcellularLocation>
        <location evidence="1">Nucleus</location>
    </subcellularLocation>
</comment>
<dbReference type="InterPro" id="IPR013087">
    <property type="entry name" value="Znf_C2H2_type"/>
</dbReference>
<dbReference type="PROSITE" id="PS50157">
    <property type="entry name" value="ZINC_FINGER_C2H2_2"/>
    <property type="match status" value="1"/>
</dbReference>